<evidence type="ECO:0000256" key="1">
    <source>
        <dbReference type="SAM" id="SignalP"/>
    </source>
</evidence>
<dbReference type="AlphaFoldDB" id="A0A9P5C422"/>
<dbReference type="OrthoDB" id="2112446at2759"/>
<dbReference type="EMBL" id="SWKV01000011">
    <property type="protein sequence ID" value="KAF3043751.1"/>
    <property type="molecule type" value="Genomic_DNA"/>
</dbReference>
<evidence type="ECO:0000313" key="3">
    <source>
        <dbReference type="Proteomes" id="UP000758155"/>
    </source>
</evidence>
<name>A0A9P5C422_9PLEO</name>
<protein>
    <submittedName>
        <fullName evidence="2">Uncharacterized protein</fullName>
    </submittedName>
</protein>
<keyword evidence="1" id="KW-0732">Signal</keyword>
<keyword evidence="3" id="KW-1185">Reference proteome</keyword>
<reference evidence="2" key="1">
    <citation type="submission" date="2019-04" db="EMBL/GenBank/DDBJ databases">
        <title>Sequencing of skin fungus with MAO and IRED activity.</title>
        <authorList>
            <person name="Marsaioli A.J."/>
            <person name="Bonatto J.M.C."/>
            <person name="Reis Junior O."/>
        </authorList>
    </citation>
    <scope>NUCLEOTIDE SEQUENCE</scope>
    <source>
        <strain evidence="2">28M1</strain>
    </source>
</reference>
<feature type="signal peptide" evidence="1">
    <location>
        <begin position="1"/>
        <end position="20"/>
    </location>
</feature>
<proteinExistence type="predicted"/>
<accession>A0A9P5C422</accession>
<comment type="caution">
    <text evidence="2">The sequence shown here is derived from an EMBL/GenBank/DDBJ whole genome shotgun (WGS) entry which is preliminary data.</text>
</comment>
<dbReference type="Proteomes" id="UP000758155">
    <property type="component" value="Unassembled WGS sequence"/>
</dbReference>
<gene>
    <name evidence="2" type="ORF">E8E12_009513</name>
</gene>
<evidence type="ECO:0000313" key="2">
    <source>
        <dbReference type="EMBL" id="KAF3043751.1"/>
    </source>
</evidence>
<organism evidence="2 3">
    <name type="scientific">Didymella heteroderae</name>
    <dbReference type="NCBI Taxonomy" id="1769908"/>
    <lineage>
        <taxon>Eukaryota</taxon>
        <taxon>Fungi</taxon>
        <taxon>Dikarya</taxon>
        <taxon>Ascomycota</taxon>
        <taxon>Pezizomycotina</taxon>
        <taxon>Dothideomycetes</taxon>
        <taxon>Pleosporomycetidae</taxon>
        <taxon>Pleosporales</taxon>
        <taxon>Pleosporineae</taxon>
        <taxon>Didymellaceae</taxon>
        <taxon>Didymella</taxon>
    </lineage>
</organism>
<sequence>MRTTTLVISVLSALSASVSVGPLKSTGFTFAQWVEDVIADPNGDHLSPSEAVAAIDGVRTSLSTVLRRASCETSGNWGRANAKDAAACVEELARKGGQGNQCEIGFSSWFEDFCRIGNAKITASTGTQSKKSANW</sequence>
<feature type="chain" id="PRO_5040376902" evidence="1">
    <location>
        <begin position="21"/>
        <end position="135"/>
    </location>
</feature>